<dbReference type="GO" id="GO:0046872">
    <property type="term" value="F:metal ion binding"/>
    <property type="evidence" value="ECO:0007669"/>
    <property type="project" value="InterPro"/>
</dbReference>
<dbReference type="InterPro" id="IPR050361">
    <property type="entry name" value="MPP/UQCRC_Complex"/>
</dbReference>
<protein>
    <recommendedName>
        <fullName evidence="5">Cytochrome b-c1 complex subunit 2, mitochondrial</fullName>
    </recommendedName>
</protein>
<feature type="domain" description="Peptidase M16 N-terminal" evidence="1">
    <location>
        <begin position="50"/>
        <end position="189"/>
    </location>
</feature>
<evidence type="ECO:0000313" key="4">
    <source>
        <dbReference type="Proteomes" id="UP000005408"/>
    </source>
</evidence>
<proteinExistence type="predicted"/>
<organism evidence="3 4">
    <name type="scientific">Magallana gigas</name>
    <name type="common">Pacific oyster</name>
    <name type="synonym">Crassostrea gigas</name>
    <dbReference type="NCBI Taxonomy" id="29159"/>
    <lineage>
        <taxon>Eukaryota</taxon>
        <taxon>Metazoa</taxon>
        <taxon>Spiralia</taxon>
        <taxon>Lophotrochozoa</taxon>
        <taxon>Mollusca</taxon>
        <taxon>Bivalvia</taxon>
        <taxon>Autobranchia</taxon>
        <taxon>Pteriomorphia</taxon>
        <taxon>Ostreida</taxon>
        <taxon>Ostreoidea</taxon>
        <taxon>Ostreidae</taxon>
        <taxon>Magallana</taxon>
    </lineage>
</organism>
<dbReference type="GO" id="GO:0005739">
    <property type="term" value="C:mitochondrion"/>
    <property type="evidence" value="ECO:0007669"/>
    <property type="project" value="TreeGrafter"/>
</dbReference>
<dbReference type="Pfam" id="PF05193">
    <property type="entry name" value="Peptidase_M16_C"/>
    <property type="match status" value="1"/>
</dbReference>
<name>A0A8W8MH45_MAGGI</name>
<dbReference type="InterPro" id="IPR007863">
    <property type="entry name" value="Peptidase_M16_C"/>
</dbReference>
<dbReference type="Pfam" id="PF00675">
    <property type="entry name" value="Peptidase_M16"/>
    <property type="match status" value="1"/>
</dbReference>
<feature type="domain" description="Peptidase M16 C-terminal" evidence="2">
    <location>
        <begin position="196"/>
        <end position="416"/>
    </location>
</feature>
<accession>A0A8W8MH45</accession>
<dbReference type="InterPro" id="IPR011765">
    <property type="entry name" value="Pept_M16_N"/>
</dbReference>
<reference evidence="3" key="1">
    <citation type="submission" date="2022-08" db="UniProtKB">
        <authorList>
            <consortium name="EnsemblMetazoa"/>
        </authorList>
    </citation>
    <scope>IDENTIFICATION</scope>
    <source>
        <strain evidence="3">05x7-T-G4-1.051#20</strain>
    </source>
</reference>
<dbReference type="AlphaFoldDB" id="A0A8W8MH45"/>
<dbReference type="PANTHER" id="PTHR11851:SF226">
    <property type="entry name" value="CYTOCHROME B-C1 COMPLEX SUBUNIT 2, MITOCHONDRIAL"/>
    <property type="match status" value="1"/>
</dbReference>
<sequence>MALNLSRSALRRLRGRHYGTLAPVTRTEDMKVLTLGNKIKVVALDNINTSSSIGQVSFYIKAGSRYETPYQQGVTHYLRATALNHAGPFSGFKLTKSIDLAGGNLSVQTTREHTIYTVEGPVYEMADFTKYLGAILTKPKYDTWYRESCEWRVIEDLAKYKVNNDQVAFEELHRAAYRYNLGNSVYCPESMVGSVNSAMLTYFLVDHFRGEDITVVGSGIEQGELEKFVEPLETLDEVYEEIMDLLEDPRGRTSFDYSGSEYAIAVPEREEVDIVDMEDIFKIPHLPAKYYGGELRIKNTSPDATFIFAKQGVSYNNERDLLASGILQMILGTGISMKYGSGGGSHKLSSAVCQATDRKCSATGININYSDSGLFGYAVRGTGYEMRAAVEAANKVFKETLSDIKSSDVEAAKNKLKSAYGYYAENDANLMYEIGTKGRALDLNALFQSIDQISQQDVAKFADKVKASPSTGAGVMCVTTELLL</sequence>
<evidence type="ECO:0008006" key="5">
    <source>
        <dbReference type="Google" id="ProtNLM"/>
    </source>
</evidence>
<dbReference type="InterPro" id="IPR011249">
    <property type="entry name" value="Metalloenz_LuxS/M16"/>
</dbReference>
<keyword evidence="4" id="KW-1185">Reference proteome</keyword>
<dbReference type="EnsemblMetazoa" id="G331.9">
    <property type="protein sequence ID" value="G331.9:cds"/>
    <property type="gene ID" value="G331"/>
</dbReference>
<evidence type="ECO:0000259" key="1">
    <source>
        <dbReference type="Pfam" id="PF00675"/>
    </source>
</evidence>
<dbReference type="Proteomes" id="UP000005408">
    <property type="component" value="Unassembled WGS sequence"/>
</dbReference>
<dbReference type="Gene3D" id="3.30.830.10">
    <property type="entry name" value="Metalloenzyme, LuxS/M16 peptidase-like"/>
    <property type="match status" value="2"/>
</dbReference>
<evidence type="ECO:0000259" key="2">
    <source>
        <dbReference type="Pfam" id="PF05193"/>
    </source>
</evidence>
<dbReference type="PANTHER" id="PTHR11851">
    <property type="entry name" value="METALLOPROTEASE"/>
    <property type="match status" value="1"/>
</dbReference>
<dbReference type="SUPFAM" id="SSF63411">
    <property type="entry name" value="LuxS/MPP-like metallohydrolase"/>
    <property type="match status" value="2"/>
</dbReference>
<evidence type="ECO:0000313" key="3">
    <source>
        <dbReference type="EnsemblMetazoa" id="G331.9:cds"/>
    </source>
</evidence>